<evidence type="ECO:0000313" key="2">
    <source>
        <dbReference type="EMBL" id="MBE9114722.1"/>
    </source>
</evidence>
<organism evidence="2 3">
    <name type="scientific">Lusitaniella coriacea LEGE 07157</name>
    <dbReference type="NCBI Taxonomy" id="945747"/>
    <lineage>
        <taxon>Bacteria</taxon>
        <taxon>Bacillati</taxon>
        <taxon>Cyanobacteriota</taxon>
        <taxon>Cyanophyceae</taxon>
        <taxon>Spirulinales</taxon>
        <taxon>Lusitaniellaceae</taxon>
        <taxon>Lusitaniella</taxon>
    </lineage>
</organism>
<gene>
    <name evidence="2" type="ORF">IQ249_02315</name>
</gene>
<comment type="caution">
    <text evidence="2">The sequence shown here is derived from an EMBL/GenBank/DDBJ whole genome shotgun (WGS) entry which is preliminary data.</text>
</comment>
<dbReference type="AlphaFoldDB" id="A0A8J7B313"/>
<proteinExistence type="predicted"/>
<keyword evidence="3" id="KW-1185">Reference proteome</keyword>
<dbReference type="EMBL" id="JADEWZ010000003">
    <property type="protein sequence ID" value="MBE9114722.1"/>
    <property type="molecule type" value="Genomic_DNA"/>
</dbReference>
<dbReference type="InterPro" id="IPR013424">
    <property type="entry name" value="Ice-binding_C"/>
</dbReference>
<dbReference type="NCBIfam" id="TIGR02595">
    <property type="entry name" value="PEP_CTERM"/>
    <property type="match status" value="1"/>
</dbReference>
<feature type="domain" description="Ice-binding protein C-terminal" evidence="1">
    <location>
        <begin position="139"/>
        <end position="159"/>
    </location>
</feature>
<reference evidence="2" key="1">
    <citation type="submission" date="2020-10" db="EMBL/GenBank/DDBJ databases">
        <authorList>
            <person name="Castelo-Branco R."/>
            <person name="Eusebio N."/>
            <person name="Adriana R."/>
            <person name="Vieira A."/>
            <person name="Brugerolle De Fraissinette N."/>
            <person name="Rezende De Castro R."/>
            <person name="Schneider M.P."/>
            <person name="Vasconcelos V."/>
            <person name="Leao P.N."/>
        </authorList>
    </citation>
    <scope>NUCLEOTIDE SEQUENCE</scope>
    <source>
        <strain evidence="2">LEGE 07157</strain>
    </source>
</reference>
<protein>
    <submittedName>
        <fullName evidence="2">PEP-CTERM sorting domain-containing protein</fullName>
    </submittedName>
</protein>
<name>A0A8J7B313_9CYAN</name>
<dbReference type="Proteomes" id="UP000654482">
    <property type="component" value="Unassembled WGS sequence"/>
</dbReference>
<evidence type="ECO:0000313" key="3">
    <source>
        <dbReference type="Proteomes" id="UP000654482"/>
    </source>
</evidence>
<dbReference type="Pfam" id="PF07589">
    <property type="entry name" value="PEP-CTERM"/>
    <property type="match status" value="1"/>
</dbReference>
<evidence type="ECO:0000259" key="1">
    <source>
        <dbReference type="Pfam" id="PF07589"/>
    </source>
</evidence>
<accession>A0A8J7B313</accession>
<sequence length="169" mass="17562">MPSMAGTISYSDTNVGGPTWQRPVGSGPNLSGIGSNVNYHLQSFFVDTTGSYDFFSSQSYDGYLHLYESSFDPLDQLTNLVVGDDDFTGGIGTSGFDDISLTAGLQYFLVTSAFANGRTGTFTNTITGEGDITLGDVTSVPEPASVLGLLAIGAMGAGSALKRNKKGDA</sequence>